<accession>A0AA38MJD7</accession>
<evidence type="ECO:0000313" key="2">
    <source>
        <dbReference type="Proteomes" id="UP001168821"/>
    </source>
</evidence>
<dbReference type="EMBL" id="JALNTZ010000003">
    <property type="protein sequence ID" value="KAJ3659615.1"/>
    <property type="molecule type" value="Genomic_DNA"/>
</dbReference>
<protein>
    <submittedName>
        <fullName evidence="1">Uncharacterized protein</fullName>
    </submittedName>
</protein>
<dbReference type="AlphaFoldDB" id="A0AA38MJD7"/>
<dbReference type="Proteomes" id="UP001168821">
    <property type="component" value="Unassembled WGS sequence"/>
</dbReference>
<gene>
    <name evidence="1" type="ORF">Zmor_011296</name>
</gene>
<keyword evidence="2" id="KW-1185">Reference proteome</keyword>
<sequence>MSDKEEQSRQCYNFVTQKSKIIVNQYARRMADGKPEYGICEIKCLLGKKFDELYVQNNLQYFPFKIISPSNDLKLSIFPWCLI</sequence>
<name>A0AA38MJD7_9CUCU</name>
<proteinExistence type="predicted"/>
<evidence type="ECO:0000313" key="1">
    <source>
        <dbReference type="EMBL" id="KAJ3659615.1"/>
    </source>
</evidence>
<reference evidence="1" key="1">
    <citation type="journal article" date="2023" name="G3 (Bethesda)">
        <title>Whole genome assemblies of Zophobas morio and Tenebrio molitor.</title>
        <authorList>
            <person name="Kaur S."/>
            <person name="Stinson S.A."/>
            <person name="diCenzo G.C."/>
        </authorList>
    </citation>
    <scope>NUCLEOTIDE SEQUENCE</scope>
    <source>
        <strain evidence="1">QUZm001</strain>
    </source>
</reference>
<comment type="caution">
    <text evidence="1">The sequence shown here is derived from an EMBL/GenBank/DDBJ whole genome shotgun (WGS) entry which is preliminary data.</text>
</comment>
<dbReference type="Gene3D" id="3.30.420.40">
    <property type="match status" value="1"/>
</dbReference>
<organism evidence="1 2">
    <name type="scientific">Zophobas morio</name>
    <dbReference type="NCBI Taxonomy" id="2755281"/>
    <lineage>
        <taxon>Eukaryota</taxon>
        <taxon>Metazoa</taxon>
        <taxon>Ecdysozoa</taxon>
        <taxon>Arthropoda</taxon>
        <taxon>Hexapoda</taxon>
        <taxon>Insecta</taxon>
        <taxon>Pterygota</taxon>
        <taxon>Neoptera</taxon>
        <taxon>Endopterygota</taxon>
        <taxon>Coleoptera</taxon>
        <taxon>Polyphaga</taxon>
        <taxon>Cucujiformia</taxon>
        <taxon>Tenebrionidae</taxon>
        <taxon>Zophobas</taxon>
    </lineage>
</organism>